<protein>
    <submittedName>
        <fullName evidence="2">Uncharacterized protein</fullName>
    </submittedName>
</protein>
<dbReference type="AlphaFoldDB" id="A0AAN6Y3N7"/>
<accession>A0AAN6Y3N7</accession>
<evidence type="ECO:0000256" key="1">
    <source>
        <dbReference type="SAM" id="MobiDB-lite"/>
    </source>
</evidence>
<keyword evidence="3" id="KW-1185">Reference proteome</keyword>
<reference evidence="2" key="1">
    <citation type="journal article" date="2023" name="Mol. Phylogenet. Evol.">
        <title>Genome-scale phylogeny and comparative genomics of the fungal order Sordariales.</title>
        <authorList>
            <person name="Hensen N."/>
            <person name="Bonometti L."/>
            <person name="Westerberg I."/>
            <person name="Brannstrom I.O."/>
            <person name="Guillou S."/>
            <person name="Cros-Aarteil S."/>
            <person name="Calhoun S."/>
            <person name="Haridas S."/>
            <person name="Kuo A."/>
            <person name="Mondo S."/>
            <person name="Pangilinan J."/>
            <person name="Riley R."/>
            <person name="LaButti K."/>
            <person name="Andreopoulos B."/>
            <person name="Lipzen A."/>
            <person name="Chen C."/>
            <person name="Yan M."/>
            <person name="Daum C."/>
            <person name="Ng V."/>
            <person name="Clum A."/>
            <person name="Steindorff A."/>
            <person name="Ohm R.A."/>
            <person name="Martin F."/>
            <person name="Silar P."/>
            <person name="Natvig D.O."/>
            <person name="Lalanne C."/>
            <person name="Gautier V."/>
            <person name="Ament-Velasquez S.L."/>
            <person name="Kruys A."/>
            <person name="Hutchinson M.I."/>
            <person name="Powell A.J."/>
            <person name="Barry K."/>
            <person name="Miller A.N."/>
            <person name="Grigoriev I.V."/>
            <person name="Debuchy R."/>
            <person name="Gladieux P."/>
            <person name="Hiltunen Thoren M."/>
            <person name="Johannesson H."/>
        </authorList>
    </citation>
    <scope>NUCLEOTIDE SEQUENCE</scope>
    <source>
        <strain evidence="2">PSN293</strain>
    </source>
</reference>
<comment type="caution">
    <text evidence="2">The sequence shown here is derived from an EMBL/GenBank/DDBJ whole genome shotgun (WGS) entry which is preliminary data.</text>
</comment>
<sequence length="329" mass="37408">MSLNTGSVVNWWIASENFSDTASTNDLSDFEDNSSISGGSSAKSEGGSDSDSDAPSIPDVEDWTLDMDSDYYQSDEDLGSDLGDGSEDTDGEPDDETNMLIFRESAFEYAKPPLRASSIGHHPTIPVVESWAFTFDGHSFLYRGHERYPPSELKELIDREEMWKLLAWGIIDGKCEKVPERISGLKEALMAHHEVAMKDYHEAAVKWESIEWEYDPVNLVGRQAEAWSRYLQEKRDWETREWETWAFHDRMRMINGFTVDPQFAWDSMAARCMTSRVMYFLGEETCWYSSPGGPVLGSTEFRLPIMAVGIGHIHDSKSLKWHQRGIEAT</sequence>
<organism evidence="2 3">
    <name type="scientific">Rhypophila decipiens</name>
    <dbReference type="NCBI Taxonomy" id="261697"/>
    <lineage>
        <taxon>Eukaryota</taxon>
        <taxon>Fungi</taxon>
        <taxon>Dikarya</taxon>
        <taxon>Ascomycota</taxon>
        <taxon>Pezizomycotina</taxon>
        <taxon>Sordariomycetes</taxon>
        <taxon>Sordariomycetidae</taxon>
        <taxon>Sordariales</taxon>
        <taxon>Naviculisporaceae</taxon>
        <taxon>Rhypophila</taxon>
    </lineage>
</organism>
<feature type="compositionally biased region" description="Acidic residues" evidence="1">
    <location>
        <begin position="59"/>
        <end position="96"/>
    </location>
</feature>
<reference evidence="2" key="2">
    <citation type="submission" date="2023-05" db="EMBL/GenBank/DDBJ databases">
        <authorList>
            <consortium name="Lawrence Berkeley National Laboratory"/>
            <person name="Steindorff A."/>
            <person name="Hensen N."/>
            <person name="Bonometti L."/>
            <person name="Westerberg I."/>
            <person name="Brannstrom I.O."/>
            <person name="Guillou S."/>
            <person name="Cros-Aarteil S."/>
            <person name="Calhoun S."/>
            <person name="Haridas S."/>
            <person name="Kuo A."/>
            <person name="Mondo S."/>
            <person name="Pangilinan J."/>
            <person name="Riley R."/>
            <person name="Labutti K."/>
            <person name="Andreopoulos B."/>
            <person name="Lipzen A."/>
            <person name="Chen C."/>
            <person name="Yanf M."/>
            <person name="Daum C."/>
            <person name="Ng V."/>
            <person name="Clum A."/>
            <person name="Ohm R."/>
            <person name="Martin F."/>
            <person name="Silar P."/>
            <person name="Natvig D."/>
            <person name="Lalanne C."/>
            <person name="Gautier V."/>
            <person name="Ament-Velasquez S.L."/>
            <person name="Kruys A."/>
            <person name="Hutchinson M.I."/>
            <person name="Powell A.J."/>
            <person name="Barry K."/>
            <person name="Miller A.N."/>
            <person name="Grigoriev I.V."/>
            <person name="Debuchy R."/>
            <person name="Gladieux P."/>
            <person name="Thoren M.H."/>
            <person name="Johannesson H."/>
        </authorList>
    </citation>
    <scope>NUCLEOTIDE SEQUENCE</scope>
    <source>
        <strain evidence="2">PSN293</strain>
    </source>
</reference>
<evidence type="ECO:0000313" key="2">
    <source>
        <dbReference type="EMBL" id="KAK4212074.1"/>
    </source>
</evidence>
<feature type="region of interest" description="Disordered" evidence="1">
    <location>
        <begin position="22"/>
        <end position="96"/>
    </location>
</feature>
<proteinExistence type="predicted"/>
<dbReference type="Proteomes" id="UP001301769">
    <property type="component" value="Unassembled WGS sequence"/>
</dbReference>
<feature type="compositionally biased region" description="Low complexity" evidence="1">
    <location>
        <begin position="34"/>
        <end position="58"/>
    </location>
</feature>
<gene>
    <name evidence="2" type="ORF">QBC37DRAFT_401908</name>
</gene>
<name>A0AAN6Y3N7_9PEZI</name>
<dbReference type="EMBL" id="MU858135">
    <property type="protein sequence ID" value="KAK4212074.1"/>
    <property type="molecule type" value="Genomic_DNA"/>
</dbReference>
<evidence type="ECO:0000313" key="3">
    <source>
        <dbReference type="Proteomes" id="UP001301769"/>
    </source>
</evidence>